<feature type="signal peptide" evidence="2">
    <location>
        <begin position="1"/>
        <end position="28"/>
    </location>
</feature>
<keyword evidence="2" id="KW-0732">Signal</keyword>
<feature type="compositionally biased region" description="Low complexity" evidence="1">
    <location>
        <begin position="101"/>
        <end position="114"/>
    </location>
</feature>
<sequence length="126" mass="12701">MPLASVPAPTSIQFLLVVLAAVVLPACASSGPTGADLDERLLGVWVDEGGATHTISPGADGYAVGVVDSDGEVFDVTSVGYDGAALTRPMTSRARATPSPTGRRASARTGSRSAGRTRRGPPASTH</sequence>
<evidence type="ECO:0000256" key="2">
    <source>
        <dbReference type="SAM" id="SignalP"/>
    </source>
</evidence>
<dbReference type="Proteomes" id="UP000216339">
    <property type="component" value="Unassembled WGS sequence"/>
</dbReference>
<feature type="chain" id="PRO_5012402493" description="DUF306 domain-containing protein" evidence="2">
    <location>
        <begin position="29"/>
        <end position="126"/>
    </location>
</feature>
<reference evidence="3 4" key="1">
    <citation type="submission" date="2016-11" db="EMBL/GenBank/DDBJ databases">
        <title>Study of marine rhodopsin-containing bacteria.</title>
        <authorList>
            <person name="Yoshizawa S."/>
            <person name="Kumagai Y."/>
            <person name="Kogure K."/>
        </authorList>
    </citation>
    <scope>NUCLEOTIDE SEQUENCE [LARGE SCALE GENOMIC DNA]</scope>
    <source>
        <strain evidence="3 4">SAORIC-28</strain>
    </source>
</reference>
<protein>
    <recommendedName>
        <fullName evidence="5">DUF306 domain-containing protein</fullName>
    </recommendedName>
</protein>
<evidence type="ECO:0000313" key="4">
    <source>
        <dbReference type="Proteomes" id="UP000216339"/>
    </source>
</evidence>
<dbReference type="EMBL" id="MQWD01000001">
    <property type="protein sequence ID" value="PAP78087.1"/>
    <property type="molecule type" value="Genomic_DNA"/>
</dbReference>
<accession>A0A271J470</accession>
<organism evidence="3 4">
    <name type="scientific">Rubrivirga marina</name>
    <dbReference type="NCBI Taxonomy" id="1196024"/>
    <lineage>
        <taxon>Bacteria</taxon>
        <taxon>Pseudomonadati</taxon>
        <taxon>Rhodothermota</taxon>
        <taxon>Rhodothermia</taxon>
        <taxon>Rhodothermales</taxon>
        <taxon>Rubricoccaceae</taxon>
        <taxon>Rubrivirga</taxon>
    </lineage>
</organism>
<proteinExistence type="predicted"/>
<name>A0A271J470_9BACT</name>
<dbReference type="AlphaFoldDB" id="A0A271J470"/>
<comment type="caution">
    <text evidence="3">The sequence shown here is derived from an EMBL/GenBank/DDBJ whole genome shotgun (WGS) entry which is preliminary data.</text>
</comment>
<evidence type="ECO:0000313" key="3">
    <source>
        <dbReference type="EMBL" id="PAP78087.1"/>
    </source>
</evidence>
<evidence type="ECO:0008006" key="5">
    <source>
        <dbReference type="Google" id="ProtNLM"/>
    </source>
</evidence>
<keyword evidence="4" id="KW-1185">Reference proteome</keyword>
<gene>
    <name evidence="3" type="ORF">BSZ37_17415</name>
</gene>
<feature type="region of interest" description="Disordered" evidence="1">
    <location>
        <begin position="85"/>
        <end position="126"/>
    </location>
</feature>
<evidence type="ECO:0000256" key="1">
    <source>
        <dbReference type="SAM" id="MobiDB-lite"/>
    </source>
</evidence>